<feature type="signal peptide" evidence="2">
    <location>
        <begin position="1"/>
        <end position="16"/>
    </location>
</feature>
<dbReference type="Proteomes" id="UP000590740">
    <property type="component" value="Unassembled WGS sequence"/>
</dbReference>
<evidence type="ECO:0000256" key="1">
    <source>
        <dbReference type="SAM" id="MobiDB-lite"/>
    </source>
</evidence>
<protein>
    <recommendedName>
        <fullName evidence="5">Lipoprotein</fullName>
    </recommendedName>
</protein>
<dbReference type="EMBL" id="JACHIG010000005">
    <property type="protein sequence ID" value="MBB5033044.1"/>
    <property type="molecule type" value="Genomic_DNA"/>
</dbReference>
<proteinExistence type="predicted"/>
<name>A0A7W7YBB2_9BACT</name>
<evidence type="ECO:0000313" key="3">
    <source>
        <dbReference type="EMBL" id="MBB5033044.1"/>
    </source>
</evidence>
<evidence type="ECO:0000256" key="2">
    <source>
        <dbReference type="SAM" id="SignalP"/>
    </source>
</evidence>
<organism evidence="3 4">
    <name type="scientific">Prosthecobacter vanneervenii</name>
    <dbReference type="NCBI Taxonomy" id="48466"/>
    <lineage>
        <taxon>Bacteria</taxon>
        <taxon>Pseudomonadati</taxon>
        <taxon>Verrucomicrobiota</taxon>
        <taxon>Verrucomicrobiia</taxon>
        <taxon>Verrucomicrobiales</taxon>
        <taxon>Verrucomicrobiaceae</taxon>
        <taxon>Prosthecobacter</taxon>
    </lineage>
</organism>
<feature type="chain" id="PRO_5030938548" description="Lipoprotein" evidence="2">
    <location>
        <begin position="17"/>
        <end position="157"/>
    </location>
</feature>
<sequence length="157" mass="16771">MTLRLFLPLSVCACLAACQSKPAASATTAHNPNEDRYHQAGLVTATDLQHAAEWEKLIHEGMGVPASKIEVQPGVGVTTLTIHDLANRADAESVAQELRALAEKKKDKFGATKVEVRLTNAPATINPFVLPTESPPVVNPSSDLPTISLPPFRTDGR</sequence>
<gene>
    <name evidence="3" type="ORF">HNQ65_002627</name>
</gene>
<keyword evidence="4" id="KW-1185">Reference proteome</keyword>
<accession>A0A7W7YBB2</accession>
<reference evidence="3 4" key="1">
    <citation type="submission" date="2020-08" db="EMBL/GenBank/DDBJ databases">
        <title>Genomic Encyclopedia of Type Strains, Phase IV (KMG-IV): sequencing the most valuable type-strain genomes for metagenomic binning, comparative biology and taxonomic classification.</title>
        <authorList>
            <person name="Goeker M."/>
        </authorList>
    </citation>
    <scope>NUCLEOTIDE SEQUENCE [LARGE SCALE GENOMIC DNA]</scope>
    <source>
        <strain evidence="3 4">DSM 12252</strain>
    </source>
</reference>
<feature type="region of interest" description="Disordered" evidence="1">
    <location>
        <begin position="126"/>
        <end position="157"/>
    </location>
</feature>
<evidence type="ECO:0000313" key="4">
    <source>
        <dbReference type="Proteomes" id="UP000590740"/>
    </source>
</evidence>
<evidence type="ECO:0008006" key="5">
    <source>
        <dbReference type="Google" id="ProtNLM"/>
    </source>
</evidence>
<keyword evidence="2" id="KW-0732">Signal</keyword>
<dbReference type="AlphaFoldDB" id="A0A7W7YBB2"/>
<dbReference type="RefSeq" id="WP_184339965.1">
    <property type="nucleotide sequence ID" value="NZ_JACHIG010000005.1"/>
</dbReference>
<comment type="caution">
    <text evidence="3">The sequence shown here is derived from an EMBL/GenBank/DDBJ whole genome shotgun (WGS) entry which is preliminary data.</text>
</comment>